<feature type="transmembrane region" description="Helical" evidence="1">
    <location>
        <begin position="78"/>
        <end position="96"/>
    </location>
</feature>
<reference evidence="2 3" key="1">
    <citation type="submission" date="2016-10" db="EMBL/GenBank/DDBJ databases">
        <authorList>
            <person name="de Groot N.N."/>
        </authorList>
    </citation>
    <scope>NUCLEOTIDE SEQUENCE [LARGE SCALE GENOMIC DNA]</scope>
    <source>
        <strain evidence="2 3">AR32</strain>
    </source>
</reference>
<organism evidence="2 3">
    <name type="scientific">Xylanibacter ruminicola</name>
    <name type="common">Prevotella ruminicola</name>
    <dbReference type="NCBI Taxonomy" id="839"/>
    <lineage>
        <taxon>Bacteria</taxon>
        <taxon>Pseudomonadati</taxon>
        <taxon>Bacteroidota</taxon>
        <taxon>Bacteroidia</taxon>
        <taxon>Bacteroidales</taxon>
        <taxon>Prevotellaceae</taxon>
        <taxon>Xylanibacter</taxon>
    </lineage>
</organism>
<evidence type="ECO:0000256" key="1">
    <source>
        <dbReference type="SAM" id="Phobius"/>
    </source>
</evidence>
<proteinExistence type="predicted"/>
<accession>A0A1H5VH65</accession>
<evidence type="ECO:0000313" key="3">
    <source>
        <dbReference type="Proteomes" id="UP000236735"/>
    </source>
</evidence>
<name>A0A1H5VH65_XYLRU</name>
<sequence length="107" mass="12237">MKALAPEEPRKLPSNFPYLTMRRIKEEQRLEERRQHVIAIVTTIAVSLAGISAILYLIGDMLWHSLVSVCSEPEAFALVLPTLFCLLFFALVNHWLSRRNLTEDSSL</sequence>
<dbReference type="Proteomes" id="UP000236735">
    <property type="component" value="Unassembled WGS sequence"/>
</dbReference>
<evidence type="ECO:0000313" key="2">
    <source>
        <dbReference type="EMBL" id="SEF86151.1"/>
    </source>
</evidence>
<protein>
    <submittedName>
        <fullName evidence="2">Uncharacterized protein</fullName>
    </submittedName>
</protein>
<keyword evidence="1" id="KW-0812">Transmembrane</keyword>
<feature type="transmembrane region" description="Helical" evidence="1">
    <location>
        <begin position="37"/>
        <end position="58"/>
    </location>
</feature>
<gene>
    <name evidence="2" type="ORF">SAMN05216354_1943</name>
</gene>
<keyword evidence="1" id="KW-0472">Membrane</keyword>
<dbReference type="EMBL" id="FNUV01000004">
    <property type="protein sequence ID" value="SEF86151.1"/>
    <property type="molecule type" value="Genomic_DNA"/>
</dbReference>
<keyword evidence="1" id="KW-1133">Transmembrane helix</keyword>
<dbReference type="AlphaFoldDB" id="A0A1H5VH65"/>